<evidence type="ECO:0000256" key="1">
    <source>
        <dbReference type="SAM" id="MobiDB-lite"/>
    </source>
</evidence>
<feature type="domain" description="Large ribosomal subunit protein mL59" evidence="2">
    <location>
        <begin position="9"/>
        <end position="214"/>
    </location>
</feature>
<feature type="region of interest" description="Disordered" evidence="1">
    <location>
        <begin position="217"/>
        <end position="237"/>
    </location>
</feature>
<proteinExistence type="predicted"/>
<dbReference type="InterPro" id="IPR037507">
    <property type="entry name" value="Ribosomal_mL59"/>
</dbReference>
<sequence>MSAVAAARQAVKRFRFREFEASLSHQNRFGHPPKTTPPIHREAPWRVPNPFVPWCHPKNGKWYQPKYSLRRQVELVKKAGISGTLHLLPPGLKTPKYVPQPVETPAPTPEVAKTSVGVAEEDVVKKRMSIKKRNDNDLSQAPFDWYVGRGREEREEAKVKKLQEKPGAELGTRLYAGKKHMFKGHKWERVKAHRERRQNILMRDMAKRVYNYKNYYKKRRPNPLKPPLTTKAPKLPF</sequence>
<dbReference type="Pfam" id="PF18126">
    <property type="entry name" value="Mitoc_mL59"/>
    <property type="match status" value="1"/>
</dbReference>
<evidence type="ECO:0000313" key="4">
    <source>
        <dbReference type="Proteomes" id="UP000054477"/>
    </source>
</evidence>
<accession>A0A0C9XV65</accession>
<organism evidence="3 4">
    <name type="scientific">Laccaria amethystina LaAM-08-1</name>
    <dbReference type="NCBI Taxonomy" id="1095629"/>
    <lineage>
        <taxon>Eukaryota</taxon>
        <taxon>Fungi</taxon>
        <taxon>Dikarya</taxon>
        <taxon>Basidiomycota</taxon>
        <taxon>Agaricomycotina</taxon>
        <taxon>Agaricomycetes</taxon>
        <taxon>Agaricomycetidae</taxon>
        <taxon>Agaricales</taxon>
        <taxon>Agaricineae</taxon>
        <taxon>Hydnangiaceae</taxon>
        <taxon>Laccaria</taxon>
    </lineage>
</organism>
<dbReference type="AlphaFoldDB" id="A0A0C9XV65"/>
<dbReference type="Proteomes" id="UP000054477">
    <property type="component" value="Unassembled WGS sequence"/>
</dbReference>
<dbReference type="GO" id="GO:0005762">
    <property type="term" value="C:mitochondrial large ribosomal subunit"/>
    <property type="evidence" value="ECO:0007669"/>
    <property type="project" value="InterPro"/>
</dbReference>
<evidence type="ECO:0000313" key="3">
    <source>
        <dbReference type="EMBL" id="KIJ99867.1"/>
    </source>
</evidence>
<keyword evidence="4" id="KW-1185">Reference proteome</keyword>
<protein>
    <recommendedName>
        <fullName evidence="2">Large ribosomal subunit protein mL59 domain-containing protein</fullName>
    </recommendedName>
</protein>
<reference evidence="3 4" key="1">
    <citation type="submission" date="2014-04" db="EMBL/GenBank/DDBJ databases">
        <authorList>
            <consortium name="DOE Joint Genome Institute"/>
            <person name="Kuo A."/>
            <person name="Kohler A."/>
            <person name="Nagy L.G."/>
            <person name="Floudas D."/>
            <person name="Copeland A."/>
            <person name="Barry K.W."/>
            <person name="Cichocki N."/>
            <person name="Veneault-Fourrey C."/>
            <person name="LaButti K."/>
            <person name="Lindquist E.A."/>
            <person name="Lipzen A."/>
            <person name="Lundell T."/>
            <person name="Morin E."/>
            <person name="Murat C."/>
            <person name="Sun H."/>
            <person name="Tunlid A."/>
            <person name="Henrissat B."/>
            <person name="Grigoriev I.V."/>
            <person name="Hibbett D.S."/>
            <person name="Martin F."/>
            <person name="Nordberg H.P."/>
            <person name="Cantor M.N."/>
            <person name="Hua S.X."/>
        </authorList>
    </citation>
    <scope>NUCLEOTIDE SEQUENCE [LARGE SCALE GENOMIC DNA]</scope>
    <source>
        <strain evidence="3 4">LaAM-08-1</strain>
    </source>
</reference>
<dbReference type="HOGENOM" id="CLU_058283_0_0_1"/>
<dbReference type="EMBL" id="KN838637">
    <property type="protein sequence ID" value="KIJ99867.1"/>
    <property type="molecule type" value="Genomic_DNA"/>
</dbReference>
<dbReference type="OrthoDB" id="18529at2759"/>
<reference evidence="4" key="2">
    <citation type="submission" date="2015-01" db="EMBL/GenBank/DDBJ databases">
        <title>Evolutionary Origins and Diversification of the Mycorrhizal Mutualists.</title>
        <authorList>
            <consortium name="DOE Joint Genome Institute"/>
            <consortium name="Mycorrhizal Genomics Consortium"/>
            <person name="Kohler A."/>
            <person name="Kuo A."/>
            <person name="Nagy L.G."/>
            <person name="Floudas D."/>
            <person name="Copeland A."/>
            <person name="Barry K.W."/>
            <person name="Cichocki N."/>
            <person name="Veneault-Fourrey C."/>
            <person name="LaButti K."/>
            <person name="Lindquist E.A."/>
            <person name="Lipzen A."/>
            <person name="Lundell T."/>
            <person name="Morin E."/>
            <person name="Murat C."/>
            <person name="Riley R."/>
            <person name="Ohm R."/>
            <person name="Sun H."/>
            <person name="Tunlid A."/>
            <person name="Henrissat B."/>
            <person name="Grigoriev I.V."/>
            <person name="Hibbett D.S."/>
            <person name="Martin F."/>
        </authorList>
    </citation>
    <scope>NUCLEOTIDE SEQUENCE [LARGE SCALE GENOMIC DNA]</scope>
    <source>
        <strain evidence="4">LaAM-08-1</strain>
    </source>
</reference>
<dbReference type="PANTHER" id="PTHR28041:SF1">
    <property type="entry name" value="LARGE RIBOSOMAL SUBUNIT PROTEIN ML59"/>
    <property type="match status" value="1"/>
</dbReference>
<name>A0A0C9XV65_9AGAR</name>
<evidence type="ECO:0000259" key="2">
    <source>
        <dbReference type="Pfam" id="PF18126"/>
    </source>
</evidence>
<dbReference type="InterPro" id="IPR040922">
    <property type="entry name" value="Ribosomal_mL59_dom"/>
</dbReference>
<feature type="compositionally biased region" description="Low complexity" evidence="1">
    <location>
        <begin position="227"/>
        <end position="237"/>
    </location>
</feature>
<dbReference type="PANTHER" id="PTHR28041">
    <property type="entry name" value="54S RIBOSOMAL PROTEIN L25, MITOCHONDRIAL"/>
    <property type="match status" value="1"/>
</dbReference>
<gene>
    <name evidence="3" type="ORF">K443DRAFT_101437</name>
</gene>
<dbReference type="GO" id="GO:0003735">
    <property type="term" value="F:structural constituent of ribosome"/>
    <property type="evidence" value="ECO:0007669"/>
    <property type="project" value="InterPro"/>
</dbReference>
<dbReference type="STRING" id="1095629.A0A0C9XV65"/>